<dbReference type="Pfam" id="PF13487">
    <property type="entry name" value="HD_5"/>
    <property type="match status" value="1"/>
</dbReference>
<dbReference type="STRING" id="1111735.GCA_000428045_03942"/>
<dbReference type="PANTHER" id="PTHR45228">
    <property type="entry name" value="CYCLIC DI-GMP PHOSPHODIESTERASE TM_0186-RELATED"/>
    <property type="match status" value="1"/>
</dbReference>
<dbReference type="Proteomes" id="UP000235015">
    <property type="component" value="Unassembled WGS sequence"/>
</dbReference>
<dbReference type="InterPro" id="IPR003607">
    <property type="entry name" value="HD/PDEase_dom"/>
</dbReference>
<dbReference type="EMBL" id="PKUN01000003">
    <property type="protein sequence ID" value="PLX62774.1"/>
    <property type="molecule type" value="Genomic_DNA"/>
</dbReference>
<evidence type="ECO:0000313" key="3">
    <source>
        <dbReference type="EMBL" id="PLX62774.1"/>
    </source>
</evidence>
<feature type="domain" description="HD-GYP" evidence="2">
    <location>
        <begin position="6"/>
        <end position="200"/>
    </location>
</feature>
<protein>
    <submittedName>
        <fullName evidence="3">Phosphohydrolase</fullName>
    </submittedName>
</protein>
<dbReference type="PROSITE" id="PS51832">
    <property type="entry name" value="HD_GYP"/>
    <property type="match status" value="1"/>
</dbReference>
<sequence>MNEFLHHFELDPGSRALGAALNERDHYTQCHSRRVAGFSRLIGLACGLDRADLEVLELGAFFHDIGKIGIPDHILLKPERFTVEDMEVMKDHATKGEGIVRELGLKAGDLIARVVRHHHEHFNGGGYPDGLQGEAIPILSRIISVADSYDAMTKTRPYHEARPVAETLDIMSGEAGTKLDPYLVNKLQQLVETWRGGGID</sequence>
<dbReference type="SUPFAM" id="SSF109604">
    <property type="entry name" value="HD-domain/PDEase-like"/>
    <property type="match status" value="1"/>
</dbReference>
<dbReference type="AlphaFoldDB" id="A0A2N6CZI6"/>
<keyword evidence="3" id="KW-0378">Hydrolase</keyword>
<dbReference type="NCBIfam" id="TIGR00277">
    <property type="entry name" value="HDIG"/>
    <property type="match status" value="1"/>
</dbReference>
<dbReference type="InterPro" id="IPR006675">
    <property type="entry name" value="HDIG_dom"/>
</dbReference>
<organism evidence="3 4">
    <name type="scientific">Sedimenticola selenatireducens</name>
    <dbReference type="NCBI Taxonomy" id="191960"/>
    <lineage>
        <taxon>Bacteria</taxon>
        <taxon>Pseudomonadati</taxon>
        <taxon>Pseudomonadota</taxon>
        <taxon>Gammaproteobacteria</taxon>
        <taxon>Chromatiales</taxon>
        <taxon>Sedimenticolaceae</taxon>
        <taxon>Sedimenticola</taxon>
    </lineage>
</organism>
<dbReference type="CDD" id="cd00077">
    <property type="entry name" value="HDc"/>
    <property type="match status" value="1"/>
</dbReference>
<dbReference type="PROSITE" id="PS51831">
    <property type="entry name" value="HD"/>
    <property type="match status" value="1"/>
</dbReference>
<evidence type="ECO:0000259" key="1">
    <source>
        <dbReference type="PROSITE" id="PS51831"/>
    </source>
</evidence>
<name>A0A2N6CZI6_9GAMM</name>
<evidence type="ECO:0000259" key="2">
    <source>
        <dbReference type="PROSITE" id="PS51832"/>
    </source>
</evidence>
<comment type="caution">
    <text evidence="3">The sequence shown here is derived from an EMBL/GenBank/DDBJ whole genome shotgun (WGS) entry which is preliminary data.</text>
</comment>
<evidence type="ECO:0000313" key="4">
    <source>
        <dbReference type="Proteomes" id="UP000235015"/>
    </source>
</evidence>
<dbReference type="InterPro" id="IPR052020">
    <property type="entry name" value="Cyclic_di-GMP/3'3'-cGAMP_PDE"/>
</dbReference>
<reference evidence="3 4" key="1">
    <citation type="submission" date="2017-11" db="EMBL/GenBank/DDBJ databases">
        <title>Genome-resolved metagenomics identifies genetic mobility, metabolic interactions, and unexpected diversity in perchlorate-reducing communities.</title>
        <authorList>
            <person name="Barnum T.P."/>
            <person name="Figueroa I.A."/>
            <person name="Carlstrom C.I."/>
            <person name="Lucas L.N."/>
            <person name="Engelbrektson A.L."/>
            <person name="Coates J.D."/>
        </authorList>
    </citation>
    <scope>NUCLEOTIDE SEQUENCE [LARGE SCALE GENOMIC DNA]</scope>
    <source>
        <strain evidence="3">BM301</strain>
    </source>
</reference>
<accession>A0A2N6CZI6</accession>
<dbReference type="SMART" id="SM00471">
    <property type="entry name" value="HDc"/>
    <property type="match status" value="1"/>
</dbReference>
<dbReference type="Gene3D" id="1.10.3210.10">
    <property type="entry name" value="Hypothetical protein af1432"/>
    <property type="match status" value="1"/>
</dbReference>
<feature type="domain" description="HD" evidence="1">
    <location>
        <begin position="28"/>
        <end position="152"/>
    </location>
</feature>
<proteinExistence type="predicted"/>
<gene>
    <name evidence="3" type="ORF">C0630_04135</name>
</gene>
<dbReference type="InterPro" id="IPR006674">
    <property type="entry name" value="HD_domain"/>
</dbReference>
<dbReference type="GO" id="GO:0008081">
    <property type="term" value="F:phosphoric diester hydrolase activity"/>
    <property type="evidence" value="ECO:0007669"/>
    <property type="project" value="UniProtKB-ARBA"/>
</dbReference>
<dbReference type="InterPro" id="IPR037522">
    <property type="entry name" value="HD_GYP_dom"/>
</dbReference>
<dbReference type="RefSeq" id="WP_273437969.1">
    <property type="nucleotide sequence ID" value="NZ_PKUN01000003.1"/>
</dbReference>
<dbReference type="PANTHER" id="PTHR45228:SF4">
    <property type="entry name" value="LIPOPROTEIN"/>
    <property type="match status" value="1"/>
</dbReference>